<gene>
    <name evidence="1" type="ORF">DU500_07525</name>
</gene>
<accession>A0A345E276</accession>
<dbReference type="KEGG" id="haj:DU500_07525"/>
<dbReference type="InterPro" id="IPR050179">
    <property type="entry name" value="Trans_hexapeptide_repeat"/>
</dbReference>
<dbReference type="PANTHER" id="PTHR43300">
    <property type="entry name" value="ACETYLTRANSFERASE"/>
    <property type="match status" value="1"/>
</dbReference>
<protein>
    <submittedName>
        <fullName evidence="1">N-acetyltransferase</fullName>
    </submittedName>
</protein>
<dbReference type="Gene3D" id="2.160.10.10">
    <property type="entry name" value="Hexapeptide repeat proteins"/>
    <property type="match status" value="1"/>
</dbReference>
<sequence length="163" mass="17659">MKTKQIKNCDIDNGTRIGNFVSIEDSEIGSDCRIWRFVNIYGCKIGSECMIGSLVEIQRDVIIGRNTRIQSHAFVCSKVEIEENVFVSHGVKFVNDRYPPSGNSDAWESTMIRQGASLGTGAVIMPVEIGANAIVGAGAVVVDDVPPNAVVVGNPAEIIDYRD</sequence>
<dbReference type="GO" id="GO:0016740">
    <property type="term" value="F:transferase activity"/>
    <property type="evidence" value="ECO:0007669"/>
    <property type="project" value="UniProtKB-KW"/>
</dbReference>
<dbReference type="PANTHER" id="PTHR43300:SF4">
    <property type="entry name" value="ACYL-[ACYL-CARRIER-PROTEIN]--UDP-N-ACETYLGLUCOSAMINE O-ACYLTRANSFERASE"/>
    <property type="match status" value="1"/>
</dbReference>
<organism evidence="1 2">
    <name type="scientific">Haloplanus rubicundus</name>
    <dbReference type="NCBI Taxonomy" id="1547898"/>
    <lineage>
        <taxon>Archaea</taxon>
        <taxon>Methanobacteriati</taxon>
        <taxon>Methanobacteriota</taxon>
        <taxon>Stenosarchaea group</taxon>
        <taxon>Halobacteria</taxon>
        <taxon>Halobacteriales</taxon>
        <taxon>Haloferacaceae</taxon>
        <taxon>Haloplanus</taxon>
    </lineage>
</organism>
<evidence type="ECO:0000313" key="1">
    <source>
        <dbReference type="EMBL" id="AXG06298.1"/>
    </source>
</evidence>
<name>A0A345E276_9EURY</name>
<dbReference type="InterPro" id="IPR001451">
    <property type="entry name" value="Hexapep"/>
</dbReference>
<dbReference type="EMBL" id="CP031150">
    <property type="protein sequence ID" value="AXG06298.1"/>
    <property type="molecule type" value="Genomic_DNA"/>
</dbReference>
<dbReference type="AlphaFoldDB" id="A0A345E276"/>
<dbReference type="CDD" id="cd03358">
    <property type="entry name" value="LbH_WxcM_N_like"/>
    <property type="match status" value="1"/>
</dbReference>
<evidence type="ECO:0000313" key="2">
    <source>
        <dbReference type="Proteomes" id="UP000253273"/>
    </source>
</evidence>
<dbReference type="Pfam" id="PF00132">
    <property type="entry name" value="Hexapep"/>
    <property type="match status" value="1"/>
</dbReference>
<dbReference type="Proteomes" id="UP000253273">
    <property type="component" value="Chromosome"/>
</dbReference>
<keyword evidence="1" id="KW-0808">Transferase</keyword>
<dbReference type="OrthoDB" id="1475at2157"/>
<keyword evidence="2" id="KW-1185">Reference proteome</keyword>
<dbReference type="InterPro" id="IPR011004">
    <property type="entry name" value="Trimer_LpxA-like_sf"/>
</dbReference>
<dbReference type="SUPFAM" id="SSF51161">
    <property type="entry name" value="Trimeric LpxA-like enzymes"/>
    <property type="match status" value="1"/>
</dbReference>
<proteinExistence type="predicted"/>
<reference evidence="1 2" key="1">
    <citation type="submission" date="2018-07" db="EMBL/GenBank/DDBJ databases">
        <title>Genome sequences of Haloplanus sp. CBA1113.</title>
        <authorList>
            <person name="Kim Y.B."/>
            <person name="Roh S.W."/>
        </authorList>
    </citation>
    <scope>NUCLEOTIDE SEQUENCE [LARGE SCALE GENOMIC DNA]</scope>
    <source>
        <strain evidence="1 2">CBA1113</strain>
    </source>
</reference>